<dbReference type="PANTHER" id="PTHR47806:SF1">
    <property type="entry name" value="RIBOSOMAL PROTEIN UL3 GLUTAMINE METHYLTRANSFERASE"/>
    <property type="match status" value="1"/>
</dbReference>
<dbReference type="Gene3D" id="1.10.8.10">
    <property type="entry name" value="DNA helicase RuvA subunit, C-terminal domain"/>
    <property type="match status" value="1"/>
</dbReference>
<dbReference type="HAMAP" id="MF_02125">
    <property type="entry name" value="L3_methyltr_PrmB"/>
    <property type="match status" value="1"/>
</dbReference>
<keyword evidence="6" id="KW-0687">Ribonucleoprotein</keyword>
<keyword evidence="3 4" id="KW-0949">S-adenosyl-L-methionine</keyword>
<dbReference type="InterPro" id="IPR017127">
    <property type="entry name" value="Ribosome_uL3_MTase"/>
</dbReference>
<dbReference type="EMBL" id="SLWF01000011">
    <property type="protein sequence ID" value="TCN84661.1"/>
    <property type="molecule type" value="Genomic_DNA"/>
</dbReference>
<dbReference type="OrthoDB" id="9800643at2"/>
<keyword evidence="1 4" id="KW-0489">Methyltransferase</keyword>
<gene>
    <name evidence="4" type="primary">prmB</name>
    <name evidence="6" type="ORF">EDC91_11175</name>
</gene>
<comment type="catalytic activity">
    <reaction evidence="4">
        <text>L-glutaminyl-[ribosomal protein uL3] + S-adenosyl-L-methionine = N(5)-methyl-L-glutaminyl-[ribosomal protein uL3] + S-adenosyl-L-homocysteine + H(+)</text>
        <dbReference type="Rhea" id="RHEA:45020"/>
        <dbReference type="Rhea" id="RHEA-COMP:11063"/>
        <dbReference type="Rhea" id="RHEA-COMP:11064"/>
        <dbReference type="ChEBI" id="CHEBI:15378"/>
        <dbReference type="ChEBI" id="CHEBI:30011"/>
        <dbReference type="ChEBI" id="CHEBI:57856"/>
        <dbReference type="ChEBI" id="CHEBI:59789"/>
        <dbReference type="ChEBI" id="CHEBI:61891"/>
        <dbReference type="EC" id="2.1.1.298"/>
    </reaction>
</comment>
<dbReference type="GO" id="GO:0036009">
    <property type="term" value="F:protein-glutamine N-methyltransferase activity"/>
    <property type="evidence" value="ECO:0007669"/>
    <property type="project" value="UniProtKB-UniRule"/>
</dbReference>
<dbReference type="NCBIfam" id="TIGR03533">
    <property type="entry name" value="L3_gln_methyl"/>
    <property type="match status" value="1"/>
</dbReference>
<dbReference type="InterPro" id="IPR004556">
    <property type="entry name" value="HemK-like"/>
</dbReference>
<organism evidence="6 7">
    <name type="scientific">Shewanella fodinae</name>
    <dbReference type="NCBI Taxonomy" id="552357"/>
    <lineage>
        <taxon>Bacteria</taxon>
        <taxon>Pseudomonadati</taxon>
        <taxon>Pseudomonadota</taxon>
        <taxon>Gammaproteobacteria</taxon>
        <taxon>Alteromonadales</taxon>
        <taxon>Shewanellaceae</taxon>
        <taxon>Shewanella</taxon>
    </lineage>
</organism>
<protein>
    <recommendedName>
        <fullName evidence="4">Ribosomal protein uL3 glutamine methyltransferase</fullName>
        <shortName evidence="4">uL3 MTase</shortName>
        <ecNumber evidence="4">2.1.1.298</ecNumber>
    </recommendedName>
    <alternativeName>
        <fullName evidence="4">N5-glutamine methyltransferase PrmB</fullName>
    </alternativeName>
</protein>
<dbReference type="Pfam" id="PF05175">
    <property type="entry name" value="MTS"/>
    <property type="match status" value="1"/>
</dbReference>
<comment type="function">
    <text evidence="4">Methylates ribosomal protein uL3 on a specific glutamine residue.</text>
</comment>
<feature type="domain" description="Methyltransferase small" evidence="5">
    <location>
        <begin position="132"/>
        <end position="216"/>
    </location>
</feature>
<dbReference type="InterPro" id="IPR007848">
    <property type="entry name" value="Small_mtfrase_dom"/>
</dbReference>
<dbReference type="PIRSF" id="PIRSF037167">
    <property type="entry name" value="Mtase_YfcB_prd"/>
    <property type="match status" value="1"/>
</dbReference>
<dbReference type="EC" id="2.1.1.298" evidence="4"/>
<keyword evidence="6" id="KW-0689">Ribosomal protein</keyword>
<dbReference type="GO" id="GO:0032259">
    <property type="term" value="P:methylation"/>
    <property type="evidence" value="ECO:0007669"/>
    <property type="project" value="UniProtKB-KW"/>
</dbReference>
<dbReference type="NCBIfam" id="TIGR00536">
    <property type="entry name" value="hemK_fam"/>
    <property type="match status" value="1"/>
</dbReference>
<dbReference type="FunFam" id="3.40.50.150:FF:000042">
    <property type="entry name" value="50S ribosomal protein L3 glutamine methyltransferase"/>
    <property type="match status" value="1"/>
</dbReference>
<dbReference type="Gene3D" id="3.40.50.150">
    <property type="entry name" value="Vaccinia Virus protein VP39"/>
    <property type="match status" value="1"/>
</dbReference>
<dbReference type="GO" id="GO:0003676">
    <property type="term" value="F:nucleic acid binding"/>
    <property type="evidence" value="ECO:0007669"/>
    <property type="project" value="InterPro"/>
</dbReference>
<dbReference type="InterPro" id="IPR002052">
    <property type="entry name" value="DNA_methylase_N6_adenine_CS"/>
</dbReference>
<evidence type="ECO:0000256" key="1">
    <source>
        <dbReference type="ARBA" id="ARBA00022603"/>
    </source>
</evidence>
<evidence type="ECO:0000259" key="5">
    <source>
        <dbReference type="Pfam" id="PF05175"/>
    </source>
</evidence>
<comment type="caution">
    <text evidence="6">The sequence shown here is derived from an EMBL/GenBank/DDBJ whole genome shotgun (WGS) entry which is preliminary data.</text>
</comment>
<dbReference type="AlphaFoldDB" id="A0A4R2FF66"/>
<dbReference type="SUPFAM" id="SSF53335">
    <property type="entry name" value="S-adenosyl-L-methionine-dependent methyltransferases"/>
    <property type="match status" value="1"/>
</dbReference>
<keyword evidence="7" id="KW-1185">Reference proteome</keyword>
<evidence type="ECO:0000313" key="6">
    <source>
        <dbReference type="EMBL" id="TCN84661.1"/>
    </source>
</evidence>
<reference evidence="6 7" key="1">
    <citation type="submission" date="2019-03" db="EMBL/GenBank/DDBJ databases">
        <title>Freshwater and sediment microbial communities from various areas in North America, analyzing microbe dynamics in response to fracking.</title>
        <authorList>
            <person name="Lamendella R."/>
        </authorList>
    </citation>
    <scope>NUCLEOTIDE SEQUENCE [LARGE SCALE GENOMIC DNA]</scope>
    <source>
        <strain evidence="6 7">74A</strain>
    </source>
</reference>
<dbReference type="PANTHER" id="PTHR47806">
    <property type="entry name" value="50S RIBOSOMAL PROTEIN L3 GLUTAMINE METHYLTRANSFERASE"/>
    <property type="match status" value="1"/>
</dbReference>
<comment type="similarity">
    <text evidence="4">Belongs to the protein N5-glutamine methyltransferase family. PrmB subfamily.</text>
</comment>
<dbReference type="RefSeq" id="WP_133038873.1">
    <property type="nucleotide sequence ID" value="NZ_SLWF01000011.1"/>
</dbReference>
<dbReference type="CDD" id="cd02440">
    <property type="entry name" value="AdoMet_MTases"/>
    <property type="match status" value="1"/>
</dbReference>
<dbReference type="GO" id="GO:0005840">
    <property type="term" value="C:ribosome"/>
    <property type="evidence" value="ECO:0007669"/>
    <property type="project" value="UniProtKB-KW"/>
</dbReference>
<name>A0A4R2FF66_9GAMM</name>
<dbReference type="Proteomes" id="UP000294832">
    <property type="component" value="Unassembled WGS sequence"/>
</dbReference>
<accession>A0A4R2FF66</accession>
<dbReference type="PROSITE" id="PS00092">
    <property type="entry name" value="N6_MTASE"/>
    <property type="match status" value="1"/>
</dbReference>
<evidence type="ECO:0000313" key="7">
    <source>
        <dbReference type="Proteomes" id="UP000294832"/>
    </source>
</evidence>
<evidence type="ECO:0000256" key="3">
    <source>
        <dbReference type="ARBA" id="ARBA00022691"/>
    </source>
</evidence>
<keyword evidence="2 4" id="KW-0808">Transferase</keyword>
<sequence>MDKIFVDEAVTELRTVGDMLRWAVSRFNDAGIYYGHGTDNAWDEAISLVFHALHLPDDIGQQVIHANLTSSEKHKIVELIIRRVRERVPVPYLTHRATFAGLDFYVDERVLVPRSPIAEMIENRFSPWLYNKPVNRVLDLCTGSGCIAVACAYAFEDAEVDALDISNEALEVAQINIETLGVMDRVYPMQSDLFSAIPKGPQYDLIVSNPPYVDAVDLANMPEEYRHEPKLGLASGNDGLDITRRILANAVDYLTETGLLVVEVGNSMIHLIEQFPDVPFTWVTLERGGDGVFVLTRDQLLEQQQAFAPWRNNDQ</sequence>
<proteinExistence type="inferred from homology"/>
<dbReference type="GO" id="GO:0005829">
    <property type="term" value="C:cytosol"/>
    <property type="evidence" value="ECO:0007669"/>
    <property type="project" value="TreeGrafter"/>
</dbReference>
<dbReference type="InterPro" id="IPR029063">
    <property type="entry name" value="SAM-dependent_MTases_sf"/>
</dbReference>
<evidence type="ECO:0000256" key="2">
    <source>
        <dbReference type="ARBA" id="ARBA00022679"/>
    </source>
</evidence>
<evidence type="ECO:0000256" key="4">
    <source>
        <dbReference type="HAMAP-Rule" id="MF_02125"/>
    </source>
</evidence>